<gene>
    <name evidence="3" type="ORF">ACFSX4_04290</name>
</gene>
<accession>A0ABW5WWF7</accession>
<protein>
    <submittedName>
        <fullName evidence="3">General stress protein</fullName>
    </submittedName>
</protein>
<reference evidence="4" key="1">
    <citation type="journal article" date="2019" name="Int. J. Syst. Evol. Microbiol.">
        <title>The Global Catalogue of Microorganisms (GCM) 10K type strain sequencing project: providing services to taxonomists for standard genome sequencing and annotation.</title>
        <authorList>
            <consortium name="The Broad Institute Genomics Platform"/>
            <consortium name="The Broad Institute Genome Sequencing Center for Infectious Disease"/>
            <person name="Wu L."/>
            <person name="Ma J."/>
        </authorList>
    </citation>
    <scope>NUCLEOTIDE SEQUENCE [LARGE SCALE GENOMIC DNA]</scope>
    <source>
        <strain evidence="4">KCTC 33575</strain>
    </source>
</reference>
<dbReference type="InterPro" id="IPR025889">
    <property type="entry name" value="GSP17M-like_dom"/>
</dbReference>
<name>A0ABW5WWF7_9STAP</name>
<keyword evidence="4" id="KW-1185">Reference proteome</keyword>
<evidence type="ECO:0000313" key="3">
    <source>
        <dbReference type="EMBL" id="MFD2829676.1"/>
    </source>
</evidence>
<dbReference type="Pfam" id="PF11181">
    <property type="entry name" value="YflT"/>
    <property type="match status" value="1"/>
</dbReference>
<dbReference type="EMBL" id="JBHUOQ010000001">
    <property type="protein sequence ID" value="MFD2829676.1"/>
    <property type="molecule type" value="Genomic_DNA"/>
</dbReference>
<evidence type="ECO:0000256" key="1">
    <source>
        <dbReference type="ARBA" id="ARBA00008128"/>
    </source>
</evidence>
<organism evidence="3 4">
    <name type="scientific">Corticicoccus populi</name>
    <dbReference type="NCBI Taxonomy" id="1812821"/>
    <lineage>
        <taxon>Bacteria</taxon>
        <taxon>Bacillati</taxon>
        <taxon>Bacillota</taxon>
        <taxon>Bacilli</taxon>
        <taxon>Bacillales</taxon>
        <taxon>Staphylococcaceae</taxon>
        <taxon>Corticicoccus</taxon>
    </lineage>
</organism>
<dbReference type="Proteomes" id="UP001597519">
    <property type="component" value="Unassembled WGS sequence"/>
</dbReference>
<comment type="similarity">
    <text evidence="1">Belongs to the UPF0355 family.</text>
</comment>
<evidence type="ECO:0000259" key="2">
    <source>
        <dbReference type="Pfam" id="PF11181"/>
    </source>
</evidence>
<evidence type="ECO:0000313" key="4">
    <source>
        <dbReference type="Proteomes" id="UP001597519"/>
    </source>
</evidence>
<feature type="domain" description="General stress protein 17M-like" evidence="2">
    <location>
        <begin position="3"/>
        <end position="99"/>
    </location>
</feature>
<sequence length="123" mass="13815">MAPFIKEYNNDEEIQEAIQTLKSNNIEQENIYVICHDDDRTKRIVDNASANTIGLSEQGLADAVKTTFEKQGDELRNKLQNVGFSTEEASKYEAEMDKGAVFLIVTDVEGDAEKVNIETLLNE</sequence>
<comment type="caution">
    <text evidence="3">The sequence shown here is derived from an EMBL/GenBank/DDBJ whole genome shotgun (WGS) entry which is preliminary data.</text>
</comment>
<proteinExistence type="inferred from homology"/>
<dbReference type="RefSeq" id="WP_377771888.1">
    <property type="nucleotide sequence ID" value="NZ_JBHUOQ010000001.1"/>
</dbReference>